<organism evidence="1 2">
    <name type="scientific">Paramecium sonneborni</name>
    <dbReference type="NCBI Taxonomy" id="65129"/>
    <lineage>
        <taxon>Eukaryota</taxon>
        <taxon>Sar</taxon>
        <taxon>Alveolata</taxon>
        <taxon>Ciliophora</taxon>
        <taxon>Intramacronucleata</taxon>
        <taxon>Oligohymenophorea</taxon>
        <taxon>Peniculida</taxon>
        <taxon>Parameciidae</taxon>
        <taxon>Paramecium</taxon>
    </lineage>
</organism>
<name>A0A8S1PQA0_9CILI</name>
<dbReference type="Proteomes" id="UP000692954">
    <property type="component" value="Unassembled WGS sequence"/>
</dbReference>
<keyword evidence="2" id="KW-1185">Reference proteome</keyword>
<comment type="caution">
    <text evidence="1">The sequence shown here is derived from an EMBL/GenBank/DDBJ whole genome shotgun (WGS) entry which is preliminary data.</text>
</comment>
<sequence length="36" mass="4633">MSYIIQQDQQNYNRYTSFFRNPIYNFKRDEKRLIQN</sequence>
<dbReference type="EMBL" id="CAJJDN010000085">
    <property type="protein sequence ID" value="CAD8105610.1"/>
    <property type="molecule type" value="Genomic_DNA"/>
</dbReference>
<gene>
    <name evidence="1" type="ORF">PSON_ATCC_30995.1.T0850010</name>
</gene>
<proteinExistence type="predicted"/>
<dbReference type="AlphaFoldDB" id="A0A8S1PQA0"/>
<reference evidence="1" key="1">
    <citation type="submission" date="2021-01" db="EMBL/GenBank/DDBJ databases">
        <authorList>
            <consortium name="Genoscope - CEA"/>
            <person name="William W."/>
        </authorList>
    </citation>
    <scope>NUCLEOTIDE SEQUENCE</scope>
</reference>
<evidence type="ECO:0000313" key="1">
    <source>
        <dbReference type="EMBL" id="CAD8105610.1"/>
    </source>
</evidence>
<protein>
    <submittedName>
        <fullName evidence="1">Uncharacterized protein</fullName>
    </submittedName>
</protein>
<accession>A0A8S1PQA0</accession>
<evidence type="ECO:0000313" key="2">
    <source>
        <dbReference type="Proteomes" id="UP000692954"/>
    </source>
</evidence>